<sequence length="615" mass="66902">MLQTTPSSRSFTFFNLHSSMHLFGKRKSKLEAAINNATVDVRAYERLYDAFSKHPEAPSEAFQYVVHSIVSKQPQKEPRLRDRILSTNKGSSNSSSRGSKSHVSRSGSVNKISKAHRGNIGSDPEVYKSLAYLTVLHGIVWSYPREMAPLLKEQDTSALLVKFISSTFIPITVRETMLCMVSNWCILFKEDIGARLNMEGVVDTIKEKTGLSPLWQLLPIPPVSYEQAGWPYPPPNNANTASNPNTSHYNCSQLPAGPQAQGSISLVTLPHSTDNHQQQQPYHPGAFENASMDPVFLSQQRELMKSLNSNPHNDSNTAFGNESVEVAPEFIAHMLSSSSELTSMCDILTETLIALNVEEDPSENAIVTDMVDEVKERKSSLANFISMLGPNHVDIISKLTETSDRVDRCQWLFDKTQNSHNEWKAIQESLKTSAAEGLHRIVIEDESGGSSSSAAIYSPIPLPYNAGGRQAESSQATARLMAVAVSESSLTSSSTATGFSSNSTGTINADAAATATTASALAAVPSSSGESTNHRQANTPFNCEHVTNQHQDAASSSNNAQPENVQEMSSKARGKMADPTGAGDDDSNWGYYDNNSNSYGGYRSGGSTFDNSYHR</sequence>
<organism evidence="2 3">
    <name type="scientific">Coemansia umbellata</name>
    <dbReference type="NCBI Taxonomy" id="1424467"/>
    <lineage>
        <taxon>Eukaryota</taxon>
        <taxon>Fungi</taxon>
        <taxon>Fungi incertae sedis</taxon>
        <taxon>Zoopagomycota</taxon>
        <taxon>Kickxellomycotina</taxon>
        <taxon>Kickxellomycetes</taxon>
        <taxon>Kickxellales</taxon>
        <taxon>Kickxellaceae</taxon>
        <taxon>Coemansia</taxon>
    </lineage>
</organism>
<feature type="compositionally biased region" description="Low complexity" evidence="1">
    <location>
        <begin position="588"/>
        <end position="601"/>
    </location>
</feature>
<feature type="region of interest" description="Disordered" evidence="1">
    <location>
        <begin position="548"/>
        <end position="615"/>
    </location>
</feature>
<proteinExistence type="predicted"/>
<reference evidence="2" key="1">
    <citation type="submission" date="2022-07" db="EMBL/GenBank/DDBJ databases">
        <title>Phylogenomic reconstructions and comparative analyses of Kickxellomycotina fungi.</title>
        <authorList>
            <person name="Reynolds N.K."/>
            <person name="Stajich J.E."/>
            <person name="Barry K."/>
            <person name="Grigoriev I.V."/>
            <person name="Crous P."/>
            <person name="Smith M.E."/>
        </authorList>
    </citation>
    <scope>NUCLEOTIDE SEQUENCE</scope>
    <source>
        <strain evidence="2">BCRC 34882</strain>
    </source>
</reference>
<feature type="region of interest" description="Disordered" evidence="1">
    <location>
        <begin position="73"/>
        <end position="108"/>
    </location>
</feature>
<name>A0ABQ8PV98_9FUNG</name>
<evidence type="ECO:0000256" key="1">
    <source>
        <dbReference type="SAM" id="MobiDB-lite"/>
    </source>
</evidence>
<protein>
    <recommendedName>
        <fullName evidence="4">VHS domain-containing protein</fullName>
    </recommendedName>
</protein>
<feature type="compositionally biased region" description="Polar residues" evidence="1">
    <location>
        <begin position="548"/>
        <end position="569"/>
    </location>
</feature>
<gene>
    <name evidence="2" type="ORF">EDC05_000085</name>
</gene>
<dbReference type="Proteomes" id="UP001151295">
    <property type="component" value="Unassembled WGS sequence"/>
</dbReference>
<evidence type="ECO:0000313" key="2">
    <source>
        <dbReference type="EMBL" id="KAJ1996195.1"/>
    </source>
</evidence>
<feature type="compositionally biased region" description="Basic and acidic residues" evidence="1">
    <location>
        <begin position="74"/>
        <end position="84"/>
    </location>
</feature>
<evidence type="ECO:0008006" key="4">
    <source>
        <dbReference type="Google" id="ProtNLM"/>
    </source>
</evidence>
<dbReference type="EMBL" id="JANBQD010000001">
    <property type="protein sequence ID" value="KAJ1996195.1"/>
    <property type="molecule type" value="Genomic_DNA"/>
</dbReference>
<comment type="caution">
    <text evidence="2">The sequence shown here is derived from an EMBL/GenBank/DDBJ whole genome shotgun (WGS) entry which is preliminary data.</text>
</comment>
<evidence type="ECO:0000313" key="3">
    <source>
        <dbReference type="Proteomes" id="UP001151295"/>
    </source>
</evidence>
<feature type="compositionally biased region" description="Low complexity" evidence="1">
    <location>
        <begin position="86"/>
        <end position="98"/>
    </location>
</feature>
<accession>A0ABQ8PV98</accession>
<keyword evidence="3" id="KW-1185">Reference proteome</keyword>